<protein>
    <submittedName>
        <fullName evidence="1">Uncharacterized protein</fullName>
    </submittedName>
</protein>
<dbReference type="AlphaFoldDB" id="A0AAQ0W7Z7"/>
<sequence>MHIKLNDGKNSIEVLGIYWVNGKKYYWIIPHEGYQGFLAVSEDNCVVTDSFLSSDMIICKGDDGTDEIIHWAAHDLLEDLVEHDARAMMEFIKRRK</sequence>
<dbReference type="RefSeq" id="WP_081327621.1">
    <property type="nucleotide sequence ID" value="NZ_CP076628.1"/>
</dbReference>
<proteinExistence type="predicted"/>
<name>A0AAQ0W7Z7_9XANT</name>
<accession>A0AAQ0W7Z7</accession>
<comment type="caution">
    <text evidence="1">The sequence shown here is derived from an EMBL/GenBank/DDBJ whole genome shotgun (WGS) entry which is preliminary data.</text>
</comment>
<dbReference type="EMBL" id="JASVYU010000025">
    <property type="protein sequence ID" value="MDN0288292.1"/>
    <property type="molecule type" value="Genomic_DNA"/>
</dbReference>
<evidence type="ECO:0000313" key="1">
    <source>
        <dbReference type="EMBL" id="MDN0288292.1"/>
    </source>
</evidence>
<organism evidence="1">
    <name type="scientific">Xanthomonas arboricola pv. pruni</name>
    <dbReference type="NCBI Taxonomy" id="69929"/>
    <lineage>
        <taxon>Bacteria</taxon>
        <taxon>Pseudomonadati</taxon>
        <taxon>Pseudomonadota</taxon>
        <taxon>Gammaproteobacteria</taxon>
        <taxon>Lysobacterales</taxon>
        <taxon>Lysobacteraceae</taxon>
        <taxon>Xanthomonas</taxon>
    </lineage>
</organism>
<gene>
    <name evidence="1" type="ORF">QSH54_16990</name>
</gene>
<reference evidence="1" key="1">
    <citation type="submission" date="2023-06" db="EMBL/GenBank/DDBJ databases">
        <title>Genome sequences of Xanthomonas arboricola from Serbia and Montenegro.</title>
        <authorList>
            <person name="Ilicic R."/>
            <person name="Jelusic A."/>
            <person name="Harrison J."/>
            <person name="Greer S."/>
            <person name="Grant M."/>
            <person name="Vicente J."/>
            <person name="Popovic Milovanovic T."/>
            <person name="Studholme D.J."/>
        </authorList>
    </citation>
    <scope>NUCLEOTIDE SEQUENCE</scope>
    <source>
        <strain evidence="1">Xp320</strain>
    </source>
</reference>